<dbReference type="CTD" id="55837"/>
<feature type="region of interest" description="Disordered" evidence="1">
    <location>
        <begin position="243"/>
        <end position="264"/>
    </location>
</feature>
<dbReference type="AlphaFoldDB" id="A0AAJ7U5A8"/>
<dbReference type="InterPro" id="IPR019370">
    <property type="entry name" value="E2F-assoc_phosphoprotein"/>
</dbReference>
<feature type="compositionally biased region" description="Basic residues" evidence="1">
    <location>
        <begin position="131"/>
        <end position="143"/>
    </location>
</feature>
<dbReference type="Proteomes" id="UP001318040">
    <property type="component" value="Chromosome 53"/>
</dbReference>
<evidence type="ECO:0000256" key="1">
    <source>
        <dbReference type="SAM" id="MobiDB-lite"/>
    </source>
</evidence>
<keyword evidence="2" id="KW-1185">Reference proteome</keyword>
<evidence type="ECO:0000313" key="3">
    <source>
        <dbReference type="RefSeq" id="XP_032830005.1"/>
    </source>
</evidence>
<dbReference type="PANTHER" id="PTHR15967">
    <property type="entry name" value="E2F-ASSOCIATED PHOSPHOPROTEIN"/>
    <property type="match status" value="1"/>
</dbReference>
<sequence>MSLWDHNDYLEEPSDDEENQLSSSEDEVDVLLNGPAKRKRRLIREVLTGESESSSDDDFVKEMAKELDSTVREITAVWAPPPVPAINGDGNQAGASAGTGDATSATNPEFYDDIYFETSSEEESTEGGVSARKKKKLKKRKEASRRVLTNDELMYDPGMDDADQEWVDKQRRRYRGLQSGRADGKADEETPSSDAVLNCPACMTTLCLDCQRHELYSHQYRAMFVLNCTVNRSEVLRYRMARPRGKGKQRRRKGTTGTEEAAANAGTFHAVAGGTGKEAEEEEYYPVTCNECQTEVAVFDKEEVYHFFNIIASHS</sequence>
<feature type="compositionally biased region" description="Basic residues" evidence="1">
    <location>
        <begin position="243"/>
        <end position="254"/>
    </location>
</feature>
<name>A0AAJ7U5A8_PETMA</name>
<dbReference type="RefSeq" id="XP_032830005.1">
    <property type="nucleotide sequence ID" value="XM_032974114.1"/>
</dbReference>
<dbReference type="GO" id="GO:0005634">
    <property type="term" value="C:nucleus"/>
    <property type="evidence" value="ECO:0007669"/>
    <property type="project" value="TreeGrafter"/>
</dbReference>
<dbReference type="PANTHER" id="PTHR15967:SF0">
    <property type="entry name" value="E2F-ASSOCIATED PHOSPHOPROTEIN"/>
    <property type="match status" value="1"/>
</dbReference>
<feature type="compositionally biased region" description="Low complexity" evidence="1">
    <location>
        <begin position="93"/>
        <end position="106"/>
    </location>
</feature>
<reference evidence="3" key="1">
    <citation type="submission" date="2025-08" db="UniProtKB">
        <authorList>
            <consortium name="RefSeq"/>
        </authorList>
    </citation>
    <scope>IDENTIFICATION</scope>
    <source>
        <tissue evidence="3">Sperm</tissue>
    </source>
</reference>
<feature type="compositionally biased region" description="Low complexity" evidence="1">
    <location>
        <begin position="255"/>
        <end position="264"/>
    </location>
</feature>
<gene>
    <name evidence="3" type="primary">EAPP</name>
</gene>
<accession>A0AAJ7U5A8</accession>
<proteinExistence type="predicted"/>
<feature type="region of interest" description="Disordered" evidence="1">
    <location>
        <begin position="80"/>
        <end position="143"/>
    </location>
</feature>
<protein>
    <submittedName>
        <fullName evidence="3">E2F-associated phosphoprotein isoform X1</fullName>
    </submittedName>
</protein>
<dbReference type="Pfam" id="PF10238">
    <property type="entry name" value="Eapp_C"/>
    <property type="match status" value="1"/>
</dbReference>
<dbReference type="KEGG" id="pmrn:116953852"/>
<feature type="compositionally biased region" description="Acidic residues" evidence="1">
    <location>
        <begin position="110"/>
        <end position="125"/>
    </location>
</feature>
<feature type="region of interest" description="Disordered" evidence="1">
    <location>
        <begin position="1"/>
        <end position="35"/>
    </location>
</feature>
<feature type="compositionally biased region" description="Acidic residues" evidence="1">
    <location>
        <begin position="10"/>
        <end position="29"/>
    </location>
</feature>
<organism evidence="2 3">
    <name type="scientific">Petromyzon marinus</name>
    <name type="common">Sea lamprey</name>
    <dbReference type="NCBI Taxonomy" id="7757"/>
    <lineage>
        <taxon>Eukaryota</taxon>
        <taxon>Metazoa</taxon>
        <taxon>Chordata</taxon>
        <taxon>Craniata</taxon>
        <taxon>Vertebrata</taxon>
        <taxon>Cyclostomata</taxon>
        <taxon>Hyperoartia</taxon>
        <taxon>Petromyzontiformes</taxon>
        <taxon>Petromyzontidae</taxon>
        <taxon>Petromyzon</taxon>
    </lineage>
</organism>
<evidence type="ECO:0000313" key="2">
    <source>
        <dbReference type="Proteomes" id="UP001318040"/>
    </source>
</evidence>